<keyword evidence="1" id="KW-0732">Signal</keyword>
<keyword evidence="3" id="KW-1185">Reference proteome</keyword>
<reference evidence="2 3" key="1">
    <citation type="submission" date="2016-10" db="EMBL/GenBank/DDBJ databases">
        <title>Draft genome sequence of Coniochaeta ligniaria NRRL30616, a lignocellulolytic fungus for bioabatement of inhibitors in plant biomass hydrolysates.</title>
        <authorList>
            <consortium name="DOE Joint Genome Institute"/>
            <person name="Jimenez D.J."/>
            <person name="Hector R.E."/>
            <person name="Riley R."/>
            <person name="Sun H."/>
            <person name="Grigoriev I.V."/>
            <person name="Van Elsas J.D."/>
            <person name="Nichols N.N."/>
        </authorList>
    </citation>
    <scope>NUCLEOTIDE SEQUENCE [LARGE SCALE GENOMIC DNA]</scope>
    <source>
        <strain evidence="2 3">NRRL 30616</strain>
    </source>
</reference>
<feature type="signal peptide" evidence="1">
    <location>
        <begin position="1"/>
        <end position="18"/>
    </location>
</feature>
<proteinExistence type="predicted"/>
<dbReference type="InParanoid" id="A0A1J7JWN8"/>
<gene>
    <name evidence="2" type="ORF">CONLIGDRAFT_675463</name>
</gene>
<organism evidence="2 3">
    <name type="scientific">Coniochaeta ligniaria NRRL 30616</name>
    <dbReference type="NCBI Taxonomy" id="1408157"/>
    <lineage>
        <taxon>Eukaryota</taxon>
        <taxon>Fungi</taxon>
        <taxon>Dikarya</taxon>
        <taxon>Ascomycota</taxon>
        <taxon>Pezizomycotina</taxon>
        <taxon>Sordariomycetes</taxon>
        <taxon>Sordariomycetidae</taxon>
        <taxon>Coniochaetales</taxon>
        <taxon>Coniochaetaceae</taxon>
        <taxon>Coniochaeta</taxon>
    </lineage>
</organism>
<evidence type="ECO:0000256" key="1">
    <source>
        <dbReference type="SAM" id="SignalP"/>
    </source>
</evidence>
<evidence type="ECO:0000313" key="3">
    <source>
        <dbReference type="Proteomes" id="UP000182658"/>
    </source>
</evidence>
<dbReference type="OrthoDB" id="3712072at2759"/>
<accession>A0A1J7JWN8</accession>
<feature type="chain" id="PRO_5012701520" evidence="1">
    <location>
        <begin position="19"/>
        <end position="111"/>
    </location>
</feature>
<sequence length="111" mass="12463">MKTSILAAAAALLAPALGAAVQHRPQMRQYGNMDDCRHQRNVMQYSEPQSGRCYDMDDRAGAFYSPESNYRPRVYNERGCNGEGHDPPRHGGCCERGGYRSYRLGPYDDNS</sequence>
<evidence type="ECO:0000313" key="2">
    <source>
        <dbReference type="EMBL" id="OIW34488.1"/>
    </source>
</evidence>
<protein>
    <submittedName>
        <fullName evidence="2">Uncharacterized protein</fullName>
    </submittedName>
</protein>
<dbReference type="EMBL" id="KV875093">
    <property type="protein sequence ID" value="OIW34488.1"/>
    <property type="molecule type" value="Genomic_DNA"/>
</dbReference>
<dbReference type="Proteomes" id="UP000182658">
    <property type="component" value="Unassembled WGS sequence"/>
</dbReference>
<dbReference type="AlphaFoldDB" id="A0A1J7JWN8"/>
<name>A0A1J7JWN8_9PEZI</name>